<dbReference type="Proteomes" id="UP000005365">
    <property type="component" value="Unassembled WGS sequence"/>
</dbReference>
<proteinExistence type="predicted"/>
<comment type="caution">
    <text evidence="1">The sequence shown here is derived from an EMBL/GenBank/DDBJ whole genome shotgun (WGS) entry which is preliminary data.</text>
</comment>
<dbReference type="AlphaFoldDB" id="C6M4S0"/>
<gene>
    <name evidence="1" type="ORF">NEISICOT_01517</name>
</gene>
<sequence length="51" mass="5734">MGRCGCREGDGFYNIEHEVETCKPLYRLSSNCFSHSRYSGLTLNQYGVASP</sequence>
<name>C6M4S0_NEISI</name>
<organism evidence="1 2">
    <name type="scientific">Neisseria sicca ATCC 29256</name>
    <dbReference type="NCBI Taxonomy" id="547045"/>
    <lineage>
        <taxon>Bacteria</taxon>
        <taxon>Pseudomonadati</taxon>
        <taxon>Pseudomonadota</taxon>
        <taxon>Betaproteobacteria</taxon>
        <taxon>Neisseriales</taxon>
        <taxon>Neisseriaceae</taxon>
        <taxon>Neisseria</taxon>
    </lineage>
</organism>
<protein>
    <submittedName>
        <fullName evidence="1">Uncharacterized protein</fullName>
    </submittedName>
</protein>
<reference evidence="1" key="1">
    <citation type="submission" date="2009-07" db="EMBL/GenBank/DDBJ databases">
        <authorList>
            <person name="Weinstock G."/>
            <person name="Sodergren E."/>
            <person name="Clifton S."/>
            <person name="Fulton L."/>
            <person name="Fulton B."/>
            <person name="Courtney L."/>
            <person name="Fronick C."/>
            <person name="Harrison M."/>
            <person name="Strong C."/>
            <person name="Farmer C."/>
            <person name="Delahaunty K."/>
            <person name="Markovic C."/>
            <person name="Hall O."/>
            <person name="Minx P."/>
            <person name="Tomlinson C."/>
            <person name="Mitreva M."/>
            <person name="Nelson J."/>
            <person name="Hou S."/>
            <person name="Wollam A."/>
            <person name="Pepin K.H."/>
            <person name="Johnson M."/>
            <person name="Bhonagiri V."/>
            <person name="Nash W.E."/>
            <person name="Warren W."/>
            <person name="Chinwalla A."/>
            <person name="Mardis E.R."/>
            <person name="Wilson R.K."/>
        </authorList>
    </citation>
    <scope>NUCLEOTIDE SEQUENCE [LARGE SCALE GENOMIC DNA]</scope>
    <source>
        <strain evidence="1">ATCC 29256</strain>
    </source>
</reference>
<evidence type="ECO:0000313" key="2">
    <source>
        <dbReference type="Proteomes" id="UP000005365"/>
    </source>
</evidence>
<dbReference type="EMBL" id="ACKO02000007">
    <property type="protein sequence ID" value="EET44852.1"/>
    <property type="molecule type" value="Genomic_DNA"/>
</dbReference>
<keyword evidence="2" id="KW-1185">Reference proteome</keyword>
<accession>C6M4S0</accession>
<evidence type="ECO:0000313" key="1">
    <source>
        <dbReference type="EMBL" id="EET44852.1"/>
    </source>
</evidence>